<sequence length="565" mass="64779">MDKRQEVIKYIASVEKQLYALFGNTYHAALKLTEVRKAIESGASFTWKGNPAAERKLDRYLKDLSSKTALITKNGIIGSWDKGEARVKEQVLEVFGKTSTRRKETTDICEQAVKAHRAKGATGHAYANASREGMNLSTRVWNLTAKAKQELEIIIQNGILEGKSPEEVSRSLRGYLNNPDALYRRVRNKETGELELSQAAKQYHPGQGVYRSAYKNARRLAVTEMNAAYRRAEWESYQNNPLIIGYEIRLSNNHTVVINGKLRTLYDICDVLAGRYPKTFLWTGWHPHCRCEMVPIFISESDFRERIRARKAGKLKDWKPNPQRTVTQVPKALTDWIAKNEERSKGWKTLPYFVRDNRKSIGTLPVNTYTAEERKFTRARSTAEAMERATQLLSTLYPDIQNTELAALHHYTQQGGNYRQLNKQLDKGTLTDFNKASASLMAKALEELPKYRGTVYRGAIMKRKDYERLYAGRDEIKHAIFTSSTKTPAVAWRFASYRDLKKSEVRILFEIQSKNGRDISDISEFNGKFATEDQQEVLFTNGTKFKIVSTDTDLFGTIYVKMREL</sequence>
<dbReference type="RefSeq" id="WP_015545820.1">
    <property type="nucleotide sequence ID" value="NZ_JADMRE010000015.1"/>
</dbReference>
<proteinExistence type="predicted"/>
<dbReference type="GeneID" id="92758167"/>
<accession>A0A5B3GRG0</accession>
<evidence type="ECO:0000313" key="2">
    <source>
        <dbReference type="Proteomes" id="UP000322940"/>
    </source>
</evidence>
<evidence type="ECO:0000313" key="1">
    <source>
        <dbReference type="EMBL" id="KAA2376328.1"/>
    </source>
</evidence>
<comment type="caution">
    <text evidence="1">The sequence shown here is derived from an EMBL/GenBank/DDBJ whole genome shotgun (WGS) entry which is preliminary data.</text>
</comment>
<name>A0A5B3GRG0_9BACT</name>
<dbReference type="SUPFAM" id="SSF56399">
    <property type="entry name" value="ADP-ribosylation"/>
    <property type="match status" value="1"/>
</dbReference>
<reference evidence="1 2" key="1">
    <citation type="journal article" date="2019" name="Nat. Med.">
        <title>A library of human gut bacterial isolates paired with longitudinal multiomics data enables mechanistic microbiome research.</title>
        <authorList>
            <person name="Poyet M."/>
            <person name="Groussin M."/>
            <person name="Gibbons S.M."/>
            <person name="Avila-Pacheco J."/>
            <person name="Jiang X."/>
            <person name="Kearney S.M."/>
            <person name="Perrotta A.R."/>
            <person name="Berdy B."/>
            <person name="Zhao S."/>
            <person name="Lieberman T.D."/>
            <person name="Swanson P.K."/>
            <person name="Smith M."/>
            <person name="Roesemann S."/>
            <person name="Alexander J.E."/>
            <person name="Rich S.A."/>
            <person name="Livny J."/>
            <person name="Vlamakis H."/>
            <person name="Clish C."/>
            <person name="Bullock K."/>
            <person name="Deik A."/>
            <person name="Scott J."/>
            <person name="Pierce K.A."/>
            <person name="Xavier R.J."/>
            <person name="Alm E.J."/>
        </authorList>
    </citation>
    <scope>NUCLEOTIDE SEQUENCE [LARGE SCALE GENOMIC DNA]</scope>
    <source>
        <strain evidence="1 2">BIOML-A266</strain>
    </source>
</reference>
<dbReference type="Proteomes" id="UP000322940">
    <property type="component" value="Unassembled WGS sequence"/>
</dbReference>
<protein>
    <recommendedName>
        <fullName evidence="3">NAD(+)--protein-arginine ADP-ribosyltransferase</fullName>
    </recommendedName>
</protein>
<evidence type="ECO:0008006" key="3">
    <source>
        <dbReference type="Google" id="ProtNLM"/>
    </source>
</evidence>
<dbReference type="PROSITE" id="PS51996">
    <property type="entry name" value="TR_MART"/>
    <property type="match status" value="1"/>
</dbReference>
<organism evidence="1 2">
    <name type="scientific">Alistipes onderdonkii</name>
    <dbReference type="NCBI Taxonomy" id="328813"/>
    <lineage>
        <taxon>Bacteria</taxon>
        <taxon>Pseudomonadati</taxon>
        <taxon>Bacteroidota</taxon>
        <taxon>Bacteroidia</taxon>
        <taxon>Bacteroidales</taxon>
        <taxon>Rikenellaceae</taxon>
        <taxon>Alistipes</taxon>
    </lineage>
</organism>
<dbReference type="EMBL" id="VVXH01000016">
    <property type="protein sequence ID" value="KAA2376328.1"/>
    <property type="molecule type" value="Genomic_DNA"/>
</dbReference>
<gene>
    <name evidence="1" type="ORF">F2Y10_13515</name>
</gene>
<dbReference type="AlphaFoldDB" id="A0A5B3GRG0"/>
<dbReference type="Gene3D" id="3.90.176.10">
    <property type="entry name" value="Toxin ADP-ribosyltransferase, Chain A, domain 1"/>
    <property type="match status" value="1"/>
</dbReference>